<comment type="caution">
    <text evidence="4">The sequence shown here is derived from an EMBL/GenBank/DDBJ whole genome shotgun (WGS) entry which is preliminary data.</text>
</comment>
<dbReference type="PATRIC" id="fig|1423777.3.peg.1759"/>
<protein>
    <submittedName>
        <fullName evidence="4">Sugar transferase</fullName>
    </submittedName>
</protein>
<keyword evidence="2" id="KW-0812">Transmembrane</keyword>
<dbReference type="OrthoDB" id="9808602at2"/>
<gene>
    <name evidence="4" type="ORF">FD46_GL001706</name>
</gene>
<evidence type="ECO:0000259" key="3">
    <source>
        <dbReference type="Pfam" id="PF02397"/>
    </source>
</evidence>
<dbReference type="Proteomes" id="UP000051686">
    <property type="component" value="Unassembled WGS sequence"/>
</dbReference>
<dbReference type="STRING" id="1423777.FD46_GL001706"/>
<sequence>MVQESVHLTQDSEYTFKSKLKKPIKNNYLLLKRTFDVVLCSFLLFTVLPLIGLTMLFIRLESSGKVIYSQNRVGYMGHIFKIYKLRSMVSNAEKDGKAVWAVKNDVRITRVGRFIRKTRIDELPQLLNVIRGDMSLIGPRPERPEFTEKFSLEYPGFEQRLRVKPGLTGFAQINGGYELNPQKKATLDMKYINTLNFKFDLKIFVETFKIIFTGDGAR</sequence>
<organism evidence="4 5">
    <name type="scientific">Liquorilactobacillus oeni DSM 19972</name>
    <dbReference type="NCBI Taxonomy" id="1423777"/>
    <lineage>
        <taxon>Bacteria</taxon>
        <taxon>Bacillati</taxon>
        <taxon>Bacillota</taxon>
        <taxon>Bacilli</taxon>
        <taxon>Lactobacillales</taxon>
        <taxon>Lactobacillaceae</taxon>
        <taxon>Liquorilactobacillus</taxon>
    </lineage>
</organism>
<evidence type="ECO:0000313" key="5">
    <source>
        <dbReference type="Proteomes" id="UP000051686"/>
    </source>
</evidence>
<dbReference type="AlphaFoldDB" id="A0A0R1M8V9"/>
<evidence type="ECO:0000256" key="2">
    <source>
        <dbReference type="SAM" id="Phobius"/>
    </source>
</evidence>
<dbReference type="PANTHER" id="PTHR30576">
    <property type="entry name" value="COLANIC BIOSYNTHESIS UDP-GLUCOSE LIPID CARRIER TRANSFERASE"/>
    <property type="match status" value="1"/>
</dbReference>
<proteinExistence type="inferred from homology"/>
<keyword evidence="5" id="KW-1185">Reference proteome</keyword>
<dbReference type="Pfam" id="PF02397">
    <property type="entry name" value="Bac_transf"/>
    <property type="match status" value="1"/>
</dbReference>
<dbReference type="GO" id="GO:0016780">
    <property type="term" value="F:phosphotransferase activity, for other substituted phosphate groups"/>
    <property type="evidence" value="ECO:0007669"/>
    <property type="project" value="TreeGrafter"/>
</dbReference>
<name>A0A0R1M8V9_9LACO</name>
<dbReference type="RefSeq" id="WP_057896533.1">
    <property type="nucleotide sequence ID" value="NZ_AZEH01000039.1"/>
</dbReference>
<reference evidence="4 5" key="1">
    <citation type="journal article" date="2015" name="Genome Announc.">
        <title>Expanding the biotechnology potential of lactobacilli through comparative genomics of 213 strains and associated genera.</title>
        <authorList>
            <person name="Sun Z."/>
            <person name="Harris H.M."/>
            <person name="McCann A."/>
            <person name="Guo C."/>
            <person name="Argimon S."/>
            <person name="Zhang W."/>
            <person name="Yang X."/>
            <person name="Jeffery I.B."/>
            <person name="Cooney J.C."/>
            <person name="Kagawa T.F."/>
            <person name="Liu W."/>
            <person name="Song Y."/>
            <person name="Salvetti E."/>
            <person name="Wrobel A."/>
            <person name="Rasinkangas P."/>
            <person name="Parkhill J."/>
            <person name="Rea M.C."/>
            <person name="O'Sullivan O."/>
            <person name="Ritari J."/>
            <person name="Douillard F.P."/>
            <person name="Paul Ross R."/>
            <person name="Yang R."/>
            <person name="Briner A.E."/>
            <person name="Felis G.E."/>
            <person name="de Vos W.M."/>
            <person name="Barrangou R."/>
            <person name="Klaenhammer T.R."/>
            <person name="Caufield P.W."/>
            <person name="Cui Y."/>
            <person name="Zhang H."/>
            <person name="O'Toole P.W."/>
        </authorList>
    </citation>
    <scope>NUCLEOTIDE SEQUENCE [LARGE SCALE GENOMIC DNA]</scope>
    <source>
        <strain evidence="4 5">DSM 19972</strain>
    </source>
</reference>
<dbReference type="PANTHER" id="PTHR30576:SF0">
    <property type="entry name" value="UNDECAPRENYL-PHOSPHATE N-ACETYLGALACTOSAMINYL 1-PHOSPHATE TRANSFERASE-RELATED"/>
    <property type="match status" value="1"/>
</dbReference>
<comment type="similarity">
    <text evidence="1">Belongs to the bacterial sugar transferase family.</text>
</comment>
<keyword evidence="2" id="KW-1133">Transmembrane helix</keyword>
<dbReference type="EMBL" id="AZEH01000039">
    <property type="protein sequence ID" value="KRL04574.1"/>
    <property type="molecule type" value="Genomic_DNA"/>
</dbReference>
<keyword evidence="4" id="KW-0808">Transferase</keyword>
<evidence type="ECO:0000313" key="4">
    <source>
        <dbReference type="EMBL" id="KRL04574.1"/>
    </source>
</evidence>
<evidence type="ECO:0000256" key="1">
    <source>
        <dbReference type="ARBA" id="ARBA00006464"/>
    </source>
</evidence>
<accession>A0A0R1M8V9</accession>
<feature type="transmembrane region" description="Helical" evidence="2">
    <location>
        <begin position="35"/>
        <end position="58"/>
    </location>
</feature>
<keyword evidence="2" id="KW-0472">Membrane</keyword>
<feature type="domain" description="Bacterial sugar transferase" evidence="3">
    <location>
        <begin position="32"/>
        <end position="212"/>
    </location>
</feature>
<dbReference type="InterPro" id="IPR003362">
    <property type="entry name" value="Bact_transf"/>
</dbReference>